<protein>
    <submittedName>
        <fullName evidence="1">Uncharacterized protein</fullName>
    </submittedName>
</protein>
<reference evidence="1 2" key="1">
    <citation type="submission" date="2021-06" db="EMBL/GenBank/DDBJ databases">
        <title>Chromosome-level genome assembly of the red-tail catfish (Hemibagrus wyckioides).</title>
        <authorList>
            <person name="Shao F."/>
        </authorList>
    </citation>
    <scope>NUCLEOTIDE SEQUENCE [LARGE SCALE GENOMIC DNA]</scope>
    <source>
        <strain evidence="1">EC202008001</strain>
        <tissue evidence="1">Blood</tissue>
    </source>
</reference>
<dbReference type="Proteomes" id="UP000824219">
    <property type="component" value="Linkage Group LG28"/>
</dbReference>
<gene>
    <name evidence="1" type="ORF">KOW79_022203</name>
</gene>
<keyword evidence="2" id="KW-1185">Reference proteome</keyword>
<dbReference type="EMBL" id="JAHKSW010000028">
    <property type="protein sequence ID" value="KAG7314900.1"/>
    <property type="molecule type" value="Genomic_DNA"/>
</dbReference>
<organism evidence="1 2">
    <name type="scientific">Hemibagrus wyckioides</name>
    <dbReference type="NCBI Taxonomy" id="337641"/>
    <lineage>
        <taxon>Eukaryota</taxon>
        <taxon>Metazoa</taxon>
        <taxon>Chordata</taxon>
        <taxon>Craniata</taxon>
        <taxon>Vertebrata</taxon>
        <taxon>Euteleostomi</taxon>
        <taxon>Actinopterygii</taxon>
        <taxon>Neopterygii</taxon>
        <taxon>Teleostei</taxon>
        <taxon>Ostariophysi</taxon>
        <taxon>Siluriformes</taxon>
        <taxon>Bagridae</taxon>
        <taxon>Hemibagrus</taxon>
    </lineage>
</organism>
<comment type="caution">
    <text evidence="1">The sequence shown here is derived from an EMBL/GenBank/DDBJ whole genome shotgun (WGS) entry which is preliminary data.</text>
</comment>
<accession>A0A9D3S930</accession>
<evidence type="ECO:0000313" key="2">
    <source>
        <dbReference type="Proteomes" id="UP000824219"/>
    </source>
</evidence>
<dbReference type="AlphaFoldDB" id="A0A9D3S930"/>
<evidence type="ECO:0000313" key="1">
    <source>
        <dbReference type="EMBL" id="KAG7314900.1"/>
    </source>
</evidence>
<sequence>MQNQTSSADAGSLEKGRPRVHELALSFQHQEMAKYLQRNLQLRTPEENWRNVPSPPLVFINEPFAFAGPSLSQLLFPLAVYSRIGAPRSPLESN</sequence>
<name>A0A9D3S930_9TELE</name>
<proteinExistence type="predicted"/>